<dbReference type="AlphaFoldDB" id="A0A423KEQ7"/>
<dbReference type="RefSeq" id="WP_259699647.1">
    <property type="nucleotide sequence ID" value="NZ_MOBP01000013.1"/>
</dbReference>
<protein>
    <recommendedName>
        <fullName evidence="2">Lysozyme inhibitor LprI-like N-terminal domain-containing protein</fullName>
    </recommendedName>
</protein>
<evidence type="ECO:0000313" key="3">
    <source>
        <dbReference type="EMBL" id="RON51121.1"/>
    </source>
</evidence>
<dbReference type="Proteomes" id="UP000283627">
    <property type="component" value="Unassembled WGS sequence"/>
</dbReference>
<proteinExistence type="predicted"/>
<organism evidence="3 4">
    <name type="scientific">Pseudomonas frederiksbergensis</name>
    <dbReference type="NCBI Taxonomy" id="104087"/>
    <lineage>
        <taxon>Bacteria</taxon>
        <taxon>Pseudomonadati</taxon>
        <taxon>Pseudomonadota</taxon>
        <taxon>Gammaproteobacteria</taxon>
        <taxon>Pseudomonadales</taxon>
        <taxon>Pseudomonadaceae</taxon>
        <taxon>Pseudomonas</taxon>
    </lineage>
</organism>
<dbReference type="EMBL" id="MOBP01000013">
    <property type="protein sequence ID" value="RON51121.1"/>
    <property type="molecule type" value="Genomic_DNA"/>
</dbReference>
<dbReference type="Gene3D" id="1.20.1270.180">
    <property type="match status" value="1"/>
</dbReference>
<feature type="domain" description="Lysozyme inhibitor LprI-like N-terminal" evidence="2">
    <location>
        <begin position="30"/>
        <end position="123"/>
    </location>
</feature>
<keyword evidence="1" id="KW-0732">Signal</keyword>
<name>A0A423KEQ7_9PSED</name>
<gene>
    <name evidence="3" type="ORF">BK665_20365</name>
</gene>
<evidence type="ECO:0000259" key="2">
    <source>
        <dbReference type="Pfam" id="PF07007"/>
    </source>
</evidence>
<feature type="signal peptide" evidence="1">
    <location>
        <begin position="1"/>
        <end position="18"/>
    </location>
</feature>
<evidence type="ECO:0000256" key="1">
    <source>
        <dbReference type="SAM" id="SignalP"/>
    </source>
</evidence>
<comment type="caution">
    <text evidence="3">The sequence shown here is derived from an EMBL/GenBank/DDBJ whole genome shotgun (WGS) entry which is preliminary data.</text>
</comment>
<dbReference type="InterPro" id="IPR009739">
    <property type="entry name" value="LprI-like_N"/>
</dbReference>
<evidence type="ECO:0000313" key="4">
    <source>
        <dbReference type="Proteomes" id="UP000283627"/>
    </source>
</evidence>
<sequence length="247" mass="27731">MRKVLLALLGLLPMAAQAEDACKEVTLGVSVYRCSESERKAADAQLNVSYKKLIARFESQHRINPEQGKVFMTMARDSQRAWLKLRDTNCPLEATDIEPGVEASLTTINFCVARMSQERAAYLDGIVPDEFGVSCPSTDFNVFLASFAENSAVQRAFIQRPLQFLATVDAEPEPRLEKRALEDKQIKYPLMPDRAHREAEGLTLSIKERSGDTATAILNKPDTDYLVEYRFVLGKCWMLSEVSDFAI</sequence>
<reference evidence="3 4" key="1">
    <citation type="submission" date="2016-10" db="EMBL/GenBank/DDBJ databases">
        <title>Comparative genome analysis of multiple Pseudomonas spp. focuses on biocontrol and plant growth promoting traits.</title>
        <authorList>
            <person name="Tao X.-Y."/>
            <person name="Taylor C.G."/>
        </authorList>
    </citation>
    <scope>NUCLEOTIDE SEQUENCE [LARGE SCALE GENOMIC DNA]</scope>
    <source>
        <strain evidence="3 4">39A2</strain>
    </source>
</reference>
<dbReference type="Pfam" id="PF07007">
    <property type="entry name" value="LprI"/>
    <property type="match status" value="1"/>
</dbReference>
<feature type="chain" id="PRO_5019271911" description="Lysozyme inhibitor LprI-like N-terminal domain-containing protein" evidence="1">
    <location>
        <begin position="19"/>
        <end position="247"/>
    </location>
</feature>
<accession>A0A423KEQ7</accession>